<dbReference type="RefSeq" id="WP_157913335.1">
    <property type="nucleotide sequence ID" value="NZ_LN890656.1"/>
</dbReference>
<dbReference type="OrthoDB" id="9793216at2"/>
<gene>
    <name evidence="2" type="ORF">CFX0092_B0325</name>
</gene>
<proteinExistence type="predicted"/>
<dbReference type="InterPro" id="IPR024775">
    <property type="entry name" value="DinB-like"/>
</dbReference>
<dbReference type="Gene3D" id="1.20.120.450">
    <property type="entry name" value="dinb family like domain"/>
    <property type="match status" value="1"/>
</dbReference>
<dbReference type="InterPro" id="IPR034660">
    <property type="entry name" value="DinB/YfiT-like"/>
</dbReference>
<dbReference type="Pfam" id="PF12867">
    <property type="entry name" value="DinB_2"/>
    <property type="match status" value="1"/>
</dbReference>
<reference evidence="2" key="1">
    <citation type="submission" date="2016-01" db="EMBL/GenBank/DDBJ databases">
        <authorList>
            <person name="Mcilroy J.S."/>
            <person name="Karst M S."/>
            <person name="Albertsen M."/>
        </authorList>
    </citation>
    <scope>NUCLEOTIDE SEQUENCE</scope>
    <source>
        <strain evidence="2">Cfx-K</strain>
    </source>
</reference>
<evidence type="ECO:0000259" key="1">
    <source>
        <dbReference type="Pfam" id="PF12867"/>
    </source>
</evidence>
<sequence>MSDPLRQAKIESYGQAHGRLENALRAFPPGMWTYRPDASDWTIHEIIIHIADSEVNSYVRCRRLIAEPGSEVLGYDEAGWARRLDYHRQDTAMALELFRLLRRGSYELIRDLPDGVWAHTVVHSDSGRMTFDDWLDTYERHVPEHIAQMRAIYETWRLEQEGS</sequence>
<dbReference type="EMBL" id="LN890656">
    <property type="protein sequence ID" value="CUS05859.1"/>
    <property type="molecule type" value="Genomic_DNA"/>
</dbReference>
<name>A0A160T837_9CHLR</name>
<evidence type="ECO:0000313" key="2">
    <source>
        <dbReference type="EMBL" id="CUS05859.1"/>
    </source>
</evidence>
<organism evidence="2 3">
    <name type="scientific">Candidatus Promineifilum breve</name>
    <dbReference type="NCBI Taxonomy" id="1806508"/>
    <lineage>
        <taxon>Bacteria</taxon>
        <taxon>Bacillati</taxon>
        <taxon>Chloroflexota</taxon>
        <taxon>Ardenticatenia</taxon>
        <taxon>Candidatus Promineifilales</taxon>
        <taxon>Candidatus Promineifilaceae</taxon>
        <taxon>Candidatus Promineifilum</taxon>
    </lineage>
</organism>
<dbReference type="SUPFAM" id="SSF109854">
    <property type="entry name" value="DinB/YfiT-like putative metalloenzymes"/>
    <property type="match status" value="1"/>
</dbReference>
<keyword evidence="3" id="KW-1185">Reference proteome</keyword>
<dbReference type="Proteomes" id="UP000215027">
    <property type="component" value="Chromosome II"/>
</dbReference>
<accession>A0A160T837</accession>
<evidence type="ECO:0000313" key="3">
    <source>
        <dbReference type="Proteomes" id="UP000215027"/>
    </source>
</evidence>
<dbReference type="KEGG" id="pbf:CFX0092_B0325"/>
<dbReference type="AlphaFoldDB" id="A0A160T837"/>
<protein>
    <recommendedName>
        <fullName evidence="1">DinB-like domain-containing protein</fullName>
    </recommendedName>
</protein>
<feature type="domain" description="DinB-like" evidence="1">
    <location>
        <begin position="15"/>
        <end position="149"/>
    </location>
</feature>